<dbReference type="AlphaFoldDB" id="A0A2T0BHS0"/>
<keyword evidence="2" id="KW-0732">Signal</keyword>
<evidence type="ECO:0000256" key="2">
    <source>
        <dbReference type="SAM" id="SignalP"/>
    </source>
</evidence>
<dbReference type="RefSeq" id="WP_106058971.1">
    <property type="nucleotide sequence ID" value="NZ_PVXQ01000007.1"/>
</dbReference>
<feature type="transmembrane region" description="Helical" evidence="1">
    <location>
        <begin position="520"/>
        <end position="537"/>
    </location>
</feature>
<evidence type="ECO:0000313" key="4">
    <source>
        <dbReference type="Proteomes" id="UP000239471"/>
    </source>
</evidence>
<organism evidence="3 4">
    <name type="scientific">Clostridium vincentii</name>
    <dbReference type="NCBI Taxonomy" id="52704"/>
    <lineage>
        <taxon>Bacteria</taxon>
        <taxon>Bacillati</taxon>
        <taxon>Bacillota</taxon>
        <taxon>Clostridia</taxon>
        <taxon>Eubacteriales</taxon>
        <taxon>Clostridiaceae</taxon>
        <taxon>Clostridium</taxon>
    </lineage>
</organism>
<comment type="caution">
    <text evidence="3">The sequence shown here is derived from an EMBL/GenBank/DDBJ whole genome shotgun (WGS) entry which is preliminary data.</text>
</comment>
<keyword evidence="1" id="KW-0812">Transmembrane</keyword>
<dbReference type="InterPro" id="IPR008930">
    <property type="entry name" value="Terpenoid_cyclase/PrenylTrfase"/>
</dbReference>
<accession>A0A2T0BHS0</accession>
<evidence type="ECO:0000313" key="3">
    <source>
        <dbReference type="EMBL" id="PRR83397.1"/>
    </source>
</evidence>
<proteinExistence type="predicted"/>
<reference evidence="3 4" key="1">
    <citation type="submission" date="2018-03" db="EMBL/GenBank/DDBJ databases">
        <title>Genome sequence of Clostridium vincentii DSM 10228.</title>
        <authorList>
            <person name="Poehlein A."/>
            <person name="Daniel R."/>
        </authorList>
    </citation>
    <scope>NUCLEOTIDE SEQUENCE [LARGE SCALE GENOMIC DNA]</scope>
    <source>
        <strain evidence="3 4">DSM 10228</strain>
    </source>
</reference>
<dbReference type="OrthoDB" id="411361at2"/>
<gene>
    <name evidence="3" type="ORF">CLVI_09440</name>
</gene>
<evidence type="ECO:0008006" key="5">
    <source>
        <dbReference type="Google" id="ProtNLM"/>
    </source>
</evidence>
<protein>
    <recommendedName>
        <fullName evidence="5">Prenyltransferase and squalene oxidase repeat protein</fullName>
    </recommendedName>
</protein>
<evidence type="ECO:0000256" key="1">
    <source>
        <dbReference type="SAM" id="Phobius"/>
    </source>
</evidence>
<name>A0A2T0BHS0_9CLOT</name>
<keyword evidence="1" id="KW-0472">Membrane</keyword>
<feature type="signal peptide" evidence="2">
    <location>
        <begin position="1"/>
        <end position="20"/>
    </location>
</feature>
<sequence length="543" mass="59392">MKKLLSKVMAILFIVSIFIAKPSTEVVEAATVNNNLDNMISSTIDGIQESKPNPEFGGQMEWLIIGMARSKNWVPSSYYEKYYKSVEEKVEKEFTKVEAFTPDYNNKDYTTISDAAKIVLALNAIGKDARDVAGHDLVQLILDRKGLGDGGVYELLYSLLALDSNDYVETQGSINTKETIVNKLIAQKTALGGFGYEYGGEQVTDIDTTAMAIQALAKHNNREDVKKVLASSLNILKSKEIATGGYHDDWGTGVNPCTTAQAEVALVALGDNSVANFESALAPFYEEGNGFKFSVDSPVDDITTAQVLYSLVAYERSNEGKSFVFNMADVTSKAKTVADNIVSTDIFKNIKTNNSEIIIGGATIEGKKYSMTFKGSDITDTTIDFNKNISLYSKNKDKINTLADNAFIINFEHSGNIPDKASVSMQVDLADGEYKLFYFDETTQKSVEQESKVIVKDGVALFTISHCSDYFIAKELKTAITPVNTITDETVDITADETTDETINLVSDVNGVKTGDSANIGYLVVFMIICGIVAFRARKKEVA</sequence>
<dbReference type="Proteomes" id="UP000239471">
    <property type="component" value="Unassembled WGS sequence"/>
</dbReference>
<keyword evidence="1" id="KW-1133">Transmembrane helix</keyword>
<dbReference type="SUPFAM" id="SSF48239">
    <property type="entry name" value="Terpenoid cyclases/Protein prenyltransferases"/>
    <property type="match status" value="1"/>
</dbReference>
<keyword evidence="4" id="KW-1185">Reference proteome</keyword>
<feature type="chain" id="PRO_5039563762" description="Prenyltransferase and squalene oxidase repeat protein" evidence="2">
    <location>
        <begin position="21"/>
        <end position="543"/>
    </location>
</feature>
<dbReference type="Gene3D" id="1.50.10.20">
    <property type="match status" value="1"/>
</dbReference>
<dbReference type="EMBL" id="PVXQ01000007">
    <property type="protein sequence ID" value="PRR83397.1"/>
    <property type="molecule type" value="Genomic_DNA"/>
</dbReference>